<evidence type="ECO:0000313" key="2">
    <source>
        <dbReference type="EMBL" id="CAI9587505.1"/>
    </source>
</evidence>
<gene>
    <name evidence="2" type="ORF">SPARVUS_LOCUS10573306</name>
</gene>
<comment type="caution">
    <text evidence="2">The sequence shown here is derived from an EMBL/GenBank/DDBJ whole genome shotgun (WGS) entry which is preliminary data.</text>
</comment>
<evidence type="ECO:0000313" key="3">
    <source>
        <dbReference type="Proteomes" id="UP001162483"/>
    </source>
</evidence>
<feature type="non-terminal residue" evidence="2">
    <location>
        <position position="70"/>
    </location>
</feature>
<proteinExistence type="predicted"/>
<dbReference type="Proteomes" id="UP001162483">
    <property type="component" value="Unassembled WGS sequence"/>
</dbReference>
<organism evidence="2 3">
    <name type="scientific">Staurois parvus</name>
    <dbReference type="NCBI Taxonomy" id="386267"/>
    <lineage>
        <taxon>Eukaryota</taxon>
        <taxon>Metazoa</taxon>
        <taxon>Chordata</taxon>
        <taxon>Craniata</taxon>
        <taxon>Vertebrata</taxon>
        <taxon>Euteleostomi</taxon>
        <taxon>Amphibia</taxon>
        <taxon>Batrachia</taxon>
        <taxon>Anura</taxon>
        <taxon>Neobatrachia</taxon>
        <taxon>Ranoidea</taxon>
        <taxon>Ranidae</taxon>
        <taxon>Staurois</taxon>
    </lineage>
</organism>
<keyword evidence="3" id="KW-1185">Reference proteome</keyword>
<reference evidence="2" key="1">
    <citation type="submission" date="2023-05" db="EMBL/GenBank/DDBJ databases">
        <authorList>
            <person name="Stuckert A."/>
        </authorList>
    </citation>
    <scope>NUCLEOTIDE SEQUENCE</scope>
</reference>
<name>A0ABN9EU68_9NEOB</name>
<keyword evidence="1" id="KW-1133">Transmembrane helix</keyword>
<evidence type="ECO:0000256" key="1">
    <source>
        <dbReference type="SAM" id="Phobius"/>
    </source>
</evidence>
<keyword evidence="1" id="KW-0812">Transmembrane</keyword>
<feature type="transmembrane region" description="Helical" evidence="1">
    <location>
        <begin position="42"/>
        <end position="64"/>
    </location>
</feature>
<sequence>MALIGCTDWRHRWAQIGRTAGHRLAALLGTDGQQCWALMDTFGAVLIIRALIISALIISVNASFDSCRLS</sequence>
<accession>A0ABN9EU68</accession>
<keyword evidence="1" id="KW-0472">Membrane</keyword>
<dbReference type="EMBL" id="CATNWA010015853">
    <property type="protein sequence ID" value="CAI9587505.1"/>
    <property type="molecule type" value="Genomic_DNA"/>
</dbReference>
<protein>
    <submittedName>
        <fullName evidence="2">Uncharacterized protein</fullName>
    </submittedName>
</protein>